<proteinExistence type="predicted"/>
<gene>
    <name evidence="2" type="ORF">NCTC11661_02093</name>
</gene>
<feature type="signal peptide" evidence="1">
    <location>
        <begin position="1"/>
        <end position="18"/>
    </location>
</feature>
<dbReference type="Pfam" id="PF09697">
    <property type="entry name" value="Porph_ging"/>
    <property type="match status" value="1"/>
</dbReference>
<dbReference type="Proteomes" id="UP000255515">
    <property type="component" value="Unassembled WGS sequence"/>
</dbReference>
<sequence>MKKISLFLLVFVVSFVFAQNYKVVYQVSWKPSKEKDSVYTDLSVLVIDENKSYFAGYNTYYSDSLKTNIVDSHISNSKDGSLRIPDSKKSLFRKIILKNIASDSIIQEEKFYITTFHIQSSCKPKWKLHNEETLILGYKAKKASTEFRGRKWSAWYATEIPISDGPYKFYGLPGLILKISDEKEDYIFEAKGITNEMVKLHYRHFGLPNPVLLTEKKWFDFYKKYQKHPSIVLENLNTSSTTFVINGKEIDRDIKKEYDEREKKYLKDNNNEIELNSSCL</sequence>
<accession>A0A380ZW17</accession>
<protein>
    <submittedName>
        <fullName evidence="2">GLPGLI family protein</fullName>
    </submittedName>
</protein>
<dbReference type="RefSeq" id="WP_002687825.1">
    <property type="nucleotide sequence ID" value="NZ_UFTJ01000003.1"/>
</dbReference>
<organism evidence="2 3">
    <name type="scientific">Bergeyella zoohelcum</name>
    <dbReference type="NCBI Taxonomy" id="1015"/>
    <lineage>
        <taxon>Bacteria</taxon>
        <taxon>Pseudomonadati</taxon>
        <taxon>Bacteroidota</taxon>
        <taxon>Flavobacteriia</taxon>
        <taxon>Flavobacteriales</taxon>
        <taxon>Weeksellaceae</taxon>
        <taxon>Bergeyella</taxon>
    </lineage>
</organism>
<dbReference type="AlphaFoldDB" id="A0A380ZW17"/>
<feature type="chain" id="PRO_5016920977" evidence="1">
    <location>
        <begin position="19"/>
        <end position="280"/>
    </location>
</feature>
<evidence type="ECO:0000256" key="1">
    <source>
        <dbReference type="SAM" id="SignalP"/>
    </source>
</evidence>
<dbReference type="InterPro" id="IPR005901">
    <property type="entry name" value="GLPGLI"/>
</dbReference>
<evidence type="ECO:0000313" key="3">
    <source>
        <dbReference type="Proteomes" id="UP000255515"/>
    </source>
</evidence>
<reference evidence="2 3" key="1">
    <citation type="submission" date="2018-06" db="EMBL/GenBank/DDBJ databases">
        <authorList>
            <consortium name="Pathogen Informatics"/>
            <person name="Doyle S."/>
        </authorList>
    </citation>
    <scope>NUCLEOTIDE SEQUENCE [LARGE SCALE GENOMIC DNA]</scope>
    <source>
        <strain evidence="2 3">NCTC11661</strain>
    </source>
</reference>
<keyword evidence="1" id="KW-0732">Signal</keyword>
<dbReference type="NCBIfam" id="TIGR01200">
    <property type="entry name" value="GLPGLI"/>
    <property type="match status" value="1"/>
</dbReference>
<dbReference type="EMBL" id="UFTJ01000003">
    <property type="protein sequence ID" value="SUV52946.1"/>
    <property type="molecule type" value="Genomic_DNA"/>
</dbReference>
<name>A0A380ZW17_9FLAO</name>
<evidence type="ECO:0000313" key="2">
    <source>
        <dbReference type="EMBL" id="SUV52946.1"/>
    </source>
</evidence>